<gene>
    <name evidence="1" type="ORF">SDC9_38374</name>
</gene>
<dbReference type="PROSITE" id="PS51257">
    <property type="entry name" value="PROKAR_LIPOPROTEIN"/>
    <property type="match status" value="1"/>
</dbReference>
<evidence type="ECO:0008006" key="2">
    <source>
        <dbReference type="Google" id="ProtNLM"/>
    </source>
</evidence>
<sequence>MKIKPIHLTLLSIVFFFSCTEEDSINNSTGTFSSKDSFIIEQGVASAEMAISNVAHLIQLALDEEDMLNNNNSTYPIITKEKQDPLQSGEYPMNLVIDFGTDTMVCFDHKLRKGKIIATVSSNWKDSLSIIDAQTVDYYMSTIILSDTLNFKTECNSNMKITIKNEGLTNRYDNTYYPTQRITIDSAQIETTLGNVLLSTTRYVFYKEGFTTSTFEDDKTLNLLYSNGEAADKKGNNWIFSAKNSESINEGLPYFAFNRGCNWLISGDIKLKTTDVKTQLERTNIINFGHSDQTSCDNLASYSYNGLSIVISLP</sequence>
<dbReference type="AlphaFoldDB" id="A0A644VLR1"/>
<name>A0A644VLR1_9ZZZZ</name>
<protein>
    <recommendedName>
        <fullName evidence="2">Lipoprotein</fullName>
    </recommendedName>
</protein>
<evidence type="ECO:0000313" key="1">
    <source>
        <dbReference type="EMBL" id="MPL92276.1"/>
    </source>
</evidence>
<comment type="caution">
    <text evidence="1">The sequence shown here is derived from an EMBL/GenBank/DDBJ whole genome shotgun (WGS) entry which is preliminary data.</text>
</comment>
<dbReference type="EMBL" id="VSSQ01000353">
    <property type="protein sequence ID" value="MPL92276.1"/>
    <property type="molecule type" value="Genomic_DNA"/>
</dbReference>
<reference evidence="1" key="1">
    <citation type="submission" date="2019-08" db="EMBL/GenBank/DDBJ databases">
        <authorList>
            <person name="Kucharzyk K."/>
            <person name="Murdoch R.W."/>
            <person name="Higgins S."/>
            <person name="Loffler F."/>
        </authorList>
    </citation>
    <scope>NUCLEOTIDE SEQUENCE</scope>
</reference>
<organism evidence="1">
    <name type="scientific">bioreactor metagenome</name>
    <dbReference type="NCBI Taxonomy" id="1076179"/>
    <lineage>
        <taxon>unclassified sequences</taxon>
        <taxon>metagenomes</taxon>
        <taxon>ecological metagenomes</taxon>
    </lineage>
</organism>
<proteinExistence type="predicted"/>
<accession>A0A644VLR1</accession>